<gene>
    <name evidence="5" type="ORF">SHERM_24764</name>
</gene>
<protein>
    <submittedName>
        <fullName evidence="5">Uncharacterized protein</fullName>
    </submittedName>
</protein>
<dbReference type="OrthoDB" id="653455at2759"/>
<evidence type="ECO:0000313" key="6">
    <source>
        <dbReference type="Proteomes" id="UP001153555"/>
    </source>
</evidence>
<dbReference type="AlphaFoldDB" id="A0A9N7NEJ1"/>
<comment type="caution">
    <text evidence="5">The sequence shown here is derived from an EMBL/GenBank/DDBJ whole genome shotgun (WGS) entry which is preliminary data.</text>
</comment>
<keyword evidence="2" id="KW-0805">Transcription regulation</keyword>
<proteinExistence type="predicted"/>
<evidence type="ECO:0000256" key="2">
    <source>
        <dbReference type="ARBA" id="ARBA00023015"/>
    </source>
</evidence>
<evidence type="ECO:0000313" key="5">
    <source>
        <dbReference type="EMBL" id="CAA0829177.1"/>
    </source>
</evidence>
<keyword evidence="6" id="KW-1185">Reference proteome</keyword>
<feature type="region of interest" description="Disordered" evidence="4">
    <location>
        <begin position="97"/>
        <end position="116"/>
    </location>
</feature>
<sequence>MGSNYFGDHHHHHQHHHNHRNYYGEGGVGLTSSSSSSSRKGKKNGSDKPKQPQRGLGVAQLEKIRLHSQLGCAYLPSLHNNNPYAPSNYIQQEDMRLQTPHSSSPPSYSGFQGHMMGLPEIDRSNIPYGDSQPSNIARWHQGNGGFRTQQYFVEPSMTRSFFDPKIQGNKNKREFMDWMGSGDGNSVECSSSQDIDLELRLSL</sequence>
<evidence type="ECO:0000256" key="4">
    <source>
        <dbReference type="SAM" id="MobiDB-lite"/>
    </source>
</evidence>
<keyword evidence="3" id="KW-0804">Transcription</keyword>
<keyword evidence="1" id="KW-0678">Repressor</keyword>
<dbReference type="PANTHER" id="PTHR33388">
    <property type="entry name" value="OS01G0212500 PROTEIN"/>
    <property type="match status" value="1"/>
</dbReference>
<dbReference type="EMBL" id="CACSLK010027773">
    <property type="protein sequence ID" value="CAA0829177.1"/>
    <property type="molecule type" value="Genomic_DNA"/>
</dbReference>
<evidence type="ECO:0000256" key="1">
    <source>
        <dbReference type="ARBA" id="ARBA00022491"/>
    </source>
</evidence>
<reference evidence="5" key="1">
    <citation type="submission" date="2019-12" db="EMBL/GenBank/DDBJ databases">
        <authorList>
            <person name="Scholes J."/>
        </authorList>
    </citation>
    <scope>NUCLEOTIDE SEQUENCE</scope>
</reference>
<organism evidence="5 6">
    <name type="scientific">Striga hermonthica</name>
    <name type="common">Purple witchweed</name>
    <name type="synonym">Buchnera hermonthica</name>
    <dbReference type="NCBI Taxonomy" id="68872"/>
    <lineage>
        <taxon>Eukaryota</taxon>
        <taxon>Viridiplantae</taxon>
        <taxon>Streptophyta</taxon>
        <taxon>Embryophyta</taxon>
        <taxon>Tracheophyta</taxon>
        <taxon>Spermatophyta</taxon>
        <taxon>Magnoliopsida</taxon>
        <taxon>eudicotyledons</taxon>
        <taxon>Gunneridae</taxon>
        <taxon>Pentapetalae</taxon>
        <taxon>asterids</taxon>
        <taxon>lamiids</taxon>
        <taxon>Lamiales</taxon>
        <taxon>Orobanchaceae</taxon>
        <taxon>Buchnereae</taxon>
        <taxon>Striga</taxon>
    </lineage>
</organism>
<dbReference type="PANTHER" id="PTHR33388:SF18">
    <property type="entry name" value="PROTEIN SPEAR1"/>
    <property type="match status" value="1"/>
</dbReference>
<feature type="region of interest" description="Disordered" evidence="4">
    <location>
        <begin position="1"/>
        <end position="56"/>
    </location>
</feature>
<feature type="compositionally biased region" description="Basic residues" evidence="4">
    <location>
        <begin position="9"/>
        <end position="20"/>
    </location>
</feature>
<dbReference type="InterPro" id="IPR040356">
    <property type="entry name" value="SPEAR"/>
</dbReference>
<evidence type="ECO:0000256" key="3">
    <source>
        <dbReference type="ARBA" id="ARBA00023163"/>
    </source>
</evidence>
<accession>A0A9N7NEJ1</accession>
<feature type="compositionally biased region" description="Polar residues" evidence="4">
    <location>
        <begin position="99"/>
        <end position="110"/>
    </location>
</feature>
<name>A0A9N7NEJ1_STRHE</name>
<dbReference type="GO" id="GO:0003700">
    <property type="term" value="F:DNA-binding transcription factor activity"/>
    <property type="evidence" value="ECO:0007669"/>
    <property type="project" value="InterPro"/>
</dbReference>
<dbReference type="Proteomes" id="UP001153555">
    <property type="component" value="Unassembled WGS sequence"/>
</dbReference>